<proteinExistence type="predicted"/>
<reference evidence="2 3" key="1">
    <citation type="journal article" date="2017" name="Int. J. Syst. Evol. Microbiol.">
        <title>Ramlibacter monticola sp. nov., isolated from forest soil.</title>
        <authorList>
            <person name="Chaudhary D.K."/>
            <person name="Kim J."/>
        </authorList>
    </citation>
    <scope>NUCLEOTIDE SEQUENCE [LARGE SCALE GENOMIC DNA]</scope>
    <source>
        <strain evidence="2 3">KACC 19175</strain>
    </source>
</reference>
<accession>A0A937CVU9</accession>
<dbReference type="Proteomes" id="UP000599109">
    <property type="component" value="Unassembled WGS sequence"/>
</dbReference>
<evidence type="ECO:0000256" key="1">
    <source>
        <dbReference type="SAM" id="Phobius"/>
    </source>
</evidence>
<keyword evidence="1" id="KW-0812">Transmembrane</keyword>
<evidence type="ECO:0000313" key="2">
    <source>
        <dbReference type="EMBL" id="MBL0393392.1"/>
    </source>
</evidence>
<feature type="transmembrane region" description="Helical" evidence="1">
    <location>
        <begin position="47"/>
        <end position="65"/>
    </location>
</feature>
<protein>
    <submittedName>
        <fullName evidence="2">Uncharacterized protein</fullName>
    </submittedName>
</protein>
<keyword evidence="1" id="KW-0472">Membrane</keyword>
<evidence type="ECO:0000313" key="3">
    <source>
        <dbReference type="Proteomes" id="UP000599109"/>
    </source>
</evidence>
<dbReference type="EMBL" id="JAEQNE010000005">
    <property type="protein sequence ID" value="MBL0393392.1"/>
    <property type="molecule type" value="Genomic_DNA"/>
</dbReference>
<dbReference type="RefSeq" id="WP_201676058.1">
    <property type="nucleotide sequence ID" value="NZ_JAEQNE010000005.1"/>
</dbReference>
<organism evidence="2 3">
    <name type="scientific">Ramlibacter monticola</name>
    <dbReference type="NCBI Taxonomy" id="1926872"/>
    <lineage>
        <taxon>Bacteria</taxon>
        <taxon>Pseudomonadati</taxon>
        <taxon>Pseudomonadota</taxon>
        <taxon>Betaproteobacteria</taxon>
        <taxon>Burkholderiales</taxon>
        <taxon>Comamonadaceae</taxon>
        <taxon>Ramlibacter</taxon>
    </lineage>
</organism>
<sequence length="70" mass="7967">MHVPFASRRTPLLRGANVASTREGRDCEPCRRLTRLLLFPRLDARPGPWLLFLAAVCSFVAIRALEMARF</sequence>
<comment type="caution">
    <text evidence="2">The sequence shown here is derived from an EMBL/GenBank/DDBJ whole genome shotgun (WGS) entry which is preliminary data.</text>
</comment>
<name>A0A937CVU9_9BURK</name>
<keyword evidence="3" id="KW-1185">Reference proteome</keyword>
<dbReference type="AlphaFoldDB" id="A0A937CVU9"/>
<gene>
    <name evidence="2" type="ORF">JJ685_19810</name>
</gene>
<keyword evidence="1" id="KW-1133">Transmembrane helix</keyword>